<dbReference type="CDD" id="cd14295">
    <property type="entry name" value="UBA1_atUBP14"/>
    <property type="match status" value="1"/>
</dbReference>
<dbReference type="Pfam" id="PF22562">
    <property type="entry name" value="UBA_7"/>
    <property type="match status" value="1"/>
</dbReference>
<dbReference type="SUPFAM" id="SSF46934">
    <property type="entry name" value="UBA-like"/>
    <property type="match status" value="1"/>
</dbReference>
<evidence type="ECO:0000259" key="3">
    <source>
        <dbReference type="PROSITE" id="PS50030"/>
    </source>
</evidence>
<organism evidence="4 5">
    <name type="scientific">Cryptosporidium canis</name>
    <dbReference type="NCBI Taxonomy" id="195482"/>
    <lineage>
        <taxon>Eukaryota</taxon>
        <taxon>Sar</taxon>
        <taxon>Alveolata</taxon>
        <taxon>Apicomplexa</taxon>
        <taxon>Conoidasida</taxon>
        <taxon>Coccidia</taxon>
        <taxon>Eucoccidiorida</taxon>
        <taxon>Eimeriorina</taxon>
        <taxon>Cryptosporidiidae</taxon>
        <taxon>Cryptosporidium</taxon>
    </lineage>
</organism>
<keyword evidence="1" id="KW-0175">Coiled coil</keyword>
<dbReference type="EMBL" id="JAPCXB010000012">
    <property type="protein sequence ID" value="KAJ1614982.1"/>
    <property type="molecule type" value="Genomic_DNA"/>
</dbReference>
<sequence length="309" mass="35432">MHAEEIREQPGKGGEDLPVGGENCAELTDKVDKGQLASLLEMGFGKVEAEKAIFFTGNKGVESAIAWLEENSGDSSLRDPIVEISGSEEGLNSKRLTEEEAMEKAKELQRRARELRVQREKEEEIEKEKRRIASTKQLLEAQRKLEEAERVRSIEQAAREKNAHEAERQRQLSLLKEEWEERFGCPYPEEKVSEVPKGNKEKVAYYCNRMNKEYRSKDLQGLLTCFGLLKTYINNVQSHPYEDKYKKIRLKNPTFESKVLKYQGALEILMACGFVKDTSEEFLVIPPEKIPDTFVCSQAVKFLTLLSQH</sequence>
<dbReference type="Gene3D" id="1.20.58.2190">
    <property type="match status" value="1"/>
</dbReference>
<dbReference type="InterPro" id="IPR015940">
    <property type="entry name" value="UBA"/>
</dbReference>
<dbReference type="PANTHER" id="PTHR46713">
    <property type="entry name" value="F13M7.16 PROTEIN"/>
    <property type="match status" value="1"/>
</dbReference>
<dbReference type="Proteomes" id="UP001071777">
    <property type="component" value="Unassembled WGS sequence"/>
</dbReference>
<gene>
    <name evidence="4" type="ORF">OJ252_339</name>
</gene>
<accession>A0ABQ8PBV2</accession>
<feature type="region of interest" description="Disordered" evidence="2">
    <location>
        <begin position="1"/>
        <end position="23"/>
    </location>
</feature>
<dbReference type="SMART" id="SM00165">
    <property type="entry name" value="UBA"/>
    <property type="match status" value="1"/>
</dbReference>
<protein>
    <submittedName>
        <fullName evidence="4">PUG domain fused to an UBA domain</fullName>
    </submittedName>
</protein>
<dbReference type="InterPro" id="IPR009060">
    <property type="entry name" value="UBA-like_sf"/>
</dbReference>
<evidence type="ECO:0000313" key="5">
    <source>
        <dbReference type="Proteomes" id="UP001071777"/>
    </source>
</evidence>
<dbReference type="SMART" id="SM00580">
    <property type="entry name" value="PUG"/>
    <property type="match status" value="1"/>
</dbReference>
<evidence type="ECO:0000313" key="4">
    <source>
        <dbReference type="EMBL" id="KAJ1614982.1"/>
    </source>
</evidence>
<feature type="coiled-coil region" evidence="1">
    <location>
        <begin position="91"/>
        <end position="174"/>
    </location>
</feature>
<keyword evidence="5" id="KW-1185">Reference proteome</keyword>
<dbReference type="InterPro" id="IPR018997">
    <property type="entry name" value="PUB_domain"/>
</dbReference>
<evidence type="ECO:0000256" key="2">
    <source>
        <dbReference type="SAM" id="MobiDB-lite"/>
    </source>
</evidence>
<dbReference type="Gene3D" id="1.10.8.10">
    <property type="entry name" value="DNA helicase RuvA subunit, C-terminal domain"/>
    <property type="match status" value="1"/>
</dbReference>
<feature type="domain" description="UBA" evidence="3">
    <location>
        <begin position="30"/>
        <end position="71"/>
    </location>
</feature>
<dbReference type="CDD" id="cd10462">
    <property type="entry name" value="PUB_UBA"/>
    <property type="match status" value="1"/>
</dbReference>
<reference evidence="4" key="1">
    <citation type="submission" date="2022-10" db="EMBL/GenBank/DDBJ databases">
        <title>Adaptive evolution leads to modifications in subtelomeric GC content in a zoonotic Cryptosporidium species.</title>
        <authorList>
            <person name="Li J."/>
            <person name="Feng Y."/>
            <person name="Xiao L."/>
        </authorList>
    </citation>
    <scope>NUCLEOTIDE SEQUENCE</scope>
    <source>
        <strain evidence="4">25894</strain>
    </source>
</reference>
<dbReference type="Pfam" id="PF09409">
    <property type="entry name" value="PUB"/>
    <property type="match status" value="1"/>
</dbReference>
<name>A0ABQ8PBV2_9CRYT</name>
<dbReference type="PROSITE" id="PS50030">
    <property type="entry name" value="UBA"/>
    <property type="match status" value="1"/>
</dbReference>
<comment type="caution">
    <text evidence="4">The sequence shown here is derived from an EMBL/GenBank/DDBJ whole genome shotgun (WGS) entry which is preliminary data.</text>
</comment>
<dbReference type="SUPFAM" id="SSF143503">
    <property type="entry name" value="PUG domain-like"/>
    <property type="match status" value="1"/>
</dbReference>
<feature type="compositionally biased region" description="Basic and acidic residues" evidence="2">
    <location>
        <begin position="1"/>
        <end position="15"/>
    </location>
</feature>
<dbReference type="InterPro" id="IPR036339">
    <property type="entry name" value="PUB-like_dom_sf"/>
</dbReference>
<proteinExistence type="predicted"/>
<evidence type="ECO:0000256" key="1">
    <source>
        <dbReference type="SAM" id="Coils"/>
    </source>
</evidence>
<dbReference type="PANTHER" id="PTHR46713:SF1">
    <property type="entry name" value="F13M7.16 PROTEIN"/>
    <property type="match status" value="1"/>
</dbReference>